<evidence type="ECO:0000256" key="1">
    <source>
        <dbReference type="SAM" id="MobiDB-lite"/>
    </source>
</evidence>
<feature type="transmembrane region" description="Helical" evidence="2">
    <location>
        <begin position="12"/>
        <end position="36"/>
    </location>
</feature>
<dbReference type="InterPro" id="IPR007658">
    <property type="entry name" value="DUF594"/>
</dbReference>
<sequence>MGLVSWISFLKGLWAAWGIQLLVAASVACKIVLAILGSRRKYMTSISINLVIWAAYLLLSYLATIALGKLTVIRIDNPENPGYDVVLQGLMALLLLMQLGYTDSITAYAVEDNRLGLRQILNIGATVGVVVWILIRCWNSLSPVSSLYFPLSVVGIIQSVGWVWALQSVYDENSSVTTEDMSEEAGIKKVFEGFPEDEKYTSTKDILKAYYRFDCLKPHLVNWLYHPQFISREWMSIEGYPANRAFNMTEIELNFMFDVLYTKAPILYTKRGLIGRFISFFCLASALCGFAVIFKNAFLIDMYITCTYAWHMHLKVPLVLRLLPFLAKRCMKQRRWSRSVGQLNLLDHRLLYEQWPKPVAKVLDLFEKREIFRRYWLHYCRAIPSSLKVLVVQKMAELENQRHLLPFTERGDWTLETYGIKEKQGLSSSIETTFDRSIIIWHIATQTLQEVEGENSSACRGSKLLSDYMIYLLALRPYMLSLTTADITLEYACCTLRPFLRYRDNRDAISTLSSADGHVPDPVESSKPTRITDGWHVLSEVQKLVVDLRGMDNKWEIISSIWVEMLCYAAYSCHVYHHAKLLRRGGELITHVWLLLAHKTDKYHSKIPKDPTPSSKPFPGKDSSSCFQKIFRKRDAKTRYNLS</sequence>
<feature type="domain" description="DUF4220" evidence="3">
    <location>
        <begin position="53"/>
        <end position="306"/>
    </location>
</feature>
<dbReference type="Pfam" id="PF04578">
    <property type="entry name" value="DUF594"/>
    <property type="match status" value="1"/>
</dbReference>
<protein>
    <recommendedName>
        <fullName evidence="3">DUF4220 domain-containing protein</fullName>
    </recommendedName>
</protein>
<dbReference type="PANTHER" id="PTHR31325">
    <property type="entry name" value="OS01G0798800 PROTEIN-RELATED"/>
    <property type="match status" value="1"/>
</dbReference>
<feature type="transmembrane region" description="Helical" evidence="2">
    <location>
        <begin position="147"/>
        <end position="166"/>
    </location>
</feature>
<organism evidence="4 5">
    <name type="scientific">Corymbia citriodora subsp. variegata</name>
    <dbReference type="NCBI Taxonomy" id="360336"/>
    <lineage>
        <taxon>Eukaryota</taxon>
        <taxon>Viridiplantae</taxon>
        <taxon>Streptophyta</taxon>
        <taxon>Embryophyta</taxon>
        <taxon>Tracheophyta</taxon>
        <taxon>Spermatophyta</taxon>
        <taxon>Magnoliopsida</taxon>
        <taxon>eudicotyledons</taxon>
        <taxon>Gunneridae</taxon>
        <taxon>Pentapetalae</taxon>
        <taxon>rosids</taxon>
        <taxon>malvids</taxon>
        <taxon>Myrtales</taxon>
        <taxon>Myrtaceae</taxon>
        <taxon>Myrtoideae</taxon>
        <taxon>Eucalypteae</taxon>
        <taxon>Corymbia</taxon>
    </lineage>
</organism>
<feature type="region of interest" description="Disordered" evidence="1">
    <location>
        <begin position="604"/>
        <end position="625"/>
    </location>
</feature>
<dbReference type="Pfam" id="PF13968">
    <property type="entry name" value="DUF4220"/>
    <property type="match status" value="1"/>
</dbReference>
<proteinExistence type="predicted"/>
<reference evidence="4" key="1">
    <citation type="submission" date="2020-05" db="EMBL/GenBank/DDBJ databases">
        <title>WGS assembly of Corymbia citriodora subspecies variegata.</title>
        <authorList>
            <person name="Barry K."/>
            <person name="Hundley H."/>
            <person name="Shu S."/>
            <person name="Jenkins J."/>
            <person name="Grimwood J."/>
            <person name="Baten A."/>
        </authorList>
    </citation>
    <scope>NUCLEOTIDE SEQUENCE</scope>
    <source>
        <strain evidence="4">CV2-018</strain>
    </source>
</reference>
<feature type="transmembrane region" description="Helical" evidence="2">
    <location>
        <begin position="273"/>
        <end position="293"/>
    </location>
</feature>
<evidence type="ECO:0000256" key="2">
    <source>
        <dbReference type="SAM" id="Phobius"/>
    </source>
</evidence>
<keyword evidence="2" id="KW-1133">Transmembrane helix</keyword>
<dbReference type="Gramene" id="rna-gnl|WGS:JABURB|Cocit.L2252.1">
    <property type="protein sequence ID" value="cds-KAF7848148.1"/>
    <property type="gene ID" value="gene-BT93_L2252"/>
</dbReference>
<feature type="transmembrane region" description="Helical" evidence="2">
    <location>
        <begin position="120"/>
        <end position="141"/>
    </location>
</feature>
<dbReference type="Proteomes" id="UP000806378">
    <property type="component" value="Unassembled WGS sequence"/>
</dbReference>
<name>A0A8T0CKF7_CORYI</name>
<feature type="transmembrane region" description="Helical" evidence="2">
    <location>
        <begin position="87"/>
        <end position="108"/>
    </location>
</feature>
<gene>
    <name evidence="4" type="ORF">BT93_L2252</name>
</gene>
<keyword evidence="2" id="KW-0812">Transmembrane</keyword>
<comment type="caution">
    <text evidence="4">The sequence shown here is derived from an EMBL/GenBank/DDBJ whole genome shotgun (WGS) entry which is preliminary data.</text>
</comment>
<evidence type="ECO:0000313" key="5">
    <source>
        <dbReference type="Proteomes" id="UP000806378"/>
    </source>
</evidence>
<feature type="transmembrane region" description="Helical" evidence="2">
    <location>
        <begin position="48"/>
        <end position="67"/>
    </location>
</feature>
<evidence type="ECO:0000313" key="4">
    <source>
        <dbReference type="EMBL" id="KAF7848148.1"/>
    </source>
</evidence>
<dbReference type="OrthoDB" id="1689146at2759"/>
<dbReference type="EMBL" id="MU090268">
    <property type="protein sequence ID" value="KAF7848148.1"/>
    <property type="molecule type" value="Genomic_DNA"/>
</dbReference>
<accession>A0A8T0CKF7</accession>
<keyword evidence="5" id="KW-1185">Reference proteome</keyword>
<keyword evidence="2" id="KW-0472">Membrane</keyword>
<evidence type="ECO:0000259" key="3">
    <source>
        <dbReference type="Pfam" id="PF13968"/>
    </source>
</evidence>
<dbReference type="AlphaFoldDB" id="A0A8T0CKF7"/>
<dbReference type="InterPro" id="IPR025315">
    <property type="entry name" value="DUF4220"/>
</dbReference>